<keyword evidence="1" id="KW-0547">Nucleotide-binding</keyword>
<reference evidence="4" key="1">
    <citation type="submission" date="2025-08" db="UniProtKB">
        <authorList>
            <consortium name="RefSeq"/>
        </authorList>
    </citation>
    <scope>IDENTIFICATION</scope>
    <source>
        <tissue evidence="4">Whole Larva</tissue>
    </source>
</reference>
<protein>
    <submittedName>
        <fullName evidence="4">Ras-like GTP-binding protein RhoL</fullName>
    </submittedName>
</protein>
<dbReference type="NCBIfam" id="TIGR00231">
    <property type="entry name" value="small_GTP"/>
    <property type="match status" value="1"/>
</dbReference>
<dbReference type="GeneID" id="108558545"/>
<organism evidence="3 4">
    <name type="scientific">Nicrophorus vespilloides</name>
    <name type="common">Boreal carrion beetle</name>
    <dbReference type="NCBI Taxonomy" id="110193"/>
    <lineage>
        <taxon>Eukaryota</taxon>
        <taxon>Metazoa</taxon>
        <taxon>Ecdysozoa</taxon>
        <taxon>Arthropoda</taxon>
        <taxon>Hexapoda</taxon>
        <taxon>Insecta</taxon>
        <taxon>Pterygota</taxon>
        <taxon>Neoptera</taxon>
        <taxon>Endopterygota</taxon>
        <taxon>Coleoptera</taxon>
        <taxon>Polyphaga</taxon>
        <taxon>Staphyliniformia</taxon>
        <taxon>Silphidae</taxon>
        <taxon>Nicrophorinae</taxon>
        <taxon>Nicrophorus</taxon>
    </lineage>
</organism>
<dbReference type="InterPro" id="IPR005225">
    <property type="entry name" value="Small_GTP-bd"/>
</dbReference>
<keyword evidence="3" id="KW-1185">Reference proteome</keyword>
<dbReference type="InterPro" id="IPR003578">
    <property type="entry name" value="Small_GTPase_Rho"/>
</dbReference>
<keyword evidence="2" id="KW-0342">GTP-binding</keyword>
<accession>A0ABM1M8S7</accession>
<dbReference type="PROSITE" id="PS51420">
    <property type="entry name" value="RHO"/>
    <property type="match status" value="1"/>
</dbReference>
<dbReference type="PROSITE" id="PS51419">
    <property type="entry name" value="RAB"/>
    <property type="match status" value="1"/>
</dbReference>
<dbReference type="PROSITE" id="PS51421">
    <property type="entry name" value="RAS"/>
    <property type="match status" value="1"/>
</dbReference>
<dbReference type="InterPro" id="IPR001806">
    <property type="entry name" value="Small_GTPase"/>
</dbReference>
<dbReference type="PRINTS" id="PR00449">
    <property type="entry name" value="RASTRNSFRMNG"/>
</dbReference>
<proteinExistence type="predicted"/>
<dbReference type="SMART" id="SM00175">
    <property type="entry name" value="RAB"/>
    <property type="match status" value="1"/>
</dbReference>
<evidence type="ECO:0000313" key="3">
    <source>
        <dbReference type="Proteomes" id="UP000695000"/>
    </source>
</evidence>
<dbReference type="RefSeq" id="XP_017770977.1">
    <property type="nucleotide sequence ID" value="XM_017915488.1"/>
</dbReference>
<dbReference type="Proteomes" id="UP000695000">
    <property type="component" value="Unplaced"/>
</dbReference>
<dbReference type="PANTHER" id="PTHR24072">
    <property type="entry name" value="RHO FAMILY GTPASE"/>
    <property type="match status" value="1"/>
</dbReference>
<dbReference type="Gene3D" id="3.40.50.300">
    <property type="entry name" value="P-loop containing nucleotide triphosphate hydrolases"/>
    <property type="match status" value="1"/>
</dbReference>
<sequence>MDKNIQIMVLGNGNTGKTCLLLAYKKKEFDGTQVPTVIENYPMEIMIDGKPQQMTIIDTGGQEDYDRLRQSIYKDCNVFIVCYSVASRTSFDNVKDKWIKELNYYWPNCIVILVATKSDLRQSMEGCIEKSEGLKMKKRIGAHDFVECSSKLMYNVNEVFEKAITAALRPKIVKKKFCVLL</sequence>
<dbReference type="Pfam" id="PF00071">
    <property type="entry name" value="Ras"/>
    <property type="match status" value="1"/>
</dbReference>
<evidence type="ECO:0000256" key="2">
    <source>
        <dbReference type="ARBA" id="ARBA00023134"/>
    </source>
</evidence>
<dbReference type="CDD" id="cd00157">
    <property type="entry name" value="Rho"/>
    <property type="match status" value="1"/>
</dbReference>
<dbReference type="SUPFAM" id="SSF52540">
    <property type="entry name" value="P-loop containing nucleoside triphosphate hydrolases"/>
    <property type="match status" value="1"/>
</dbReference>
<gene>
    <name evidence="4" type="primary">LOC108558545</name>
</gene>
<dbReference type="InterPro" id="IPR027417">
    <property type="entry name" value="P-loop_NTPase"/>
</dbReference>
<evidence type="ECO:0000256" key="1">
    <source>
        <dbReference type="ARBA" id="ARBA00022741"/>
    </source>
</evidence>
<dbReference type="SMART" id="SM00173">
    <property type="entry name" value="RAS"/>
    <property type="match status" value="1"/>
</dbReference>
<evidence type="ECO:0000313" key="4">
    <source>
        <dbReference type="RefSeq" id="XP_017770977.1"/>
    </source>
</evidence>
<dbReference type="SMART" id="SM00174">
    <property type="entry name" value="RHO"/>
    <property type="match status" value="1"/>
</dbReference>
<name>A0ABM1M8S7_NICVS</name>